<comment type="caution">
    <text evidence="2">The sequence shown here is derived from an EMBL/GenBank/DDBJ whole genome shotgun (WGS) entry which is preliminary data.</text>
</comment>
<dbReference type="InterPro" id="IPR016024">
    <property type="entry name" value="ARM-type_fold"/>
</dbReference>
<dbReference type="GO" id="GO:0006629">
    <property type="term" value="P:lipid metabolic process"/>
    <property type="evidence" value="ECO:0007669"/>
    <property type="project" value="InterPro"/>
</dbReference>
<dbReference type="SUPFAM" id="SSF53474">
    <property type="entry name" value="alpha/beta-Hydrolases"/>
    <property type="match status" value="1"/>
</dbReference>
<protein>
    <recommendedName>
        <fullName evidence="1">Fungal lipase-type domain-containing protein</fullName>
    </recommendedName>
</protein>
<dbReference type="Proteomes" id="UP001465755">
    <property type="component" value="Unassembled WGS sequence"/>
</dbReference>
<gene>
    <name evidence="2" type="ORF">WJX73_006616</name>
</gene>
<keyword evidence="3" id="KW-1185">Reference proteome</keyword>
<sequence length="1048" mass="112655">MQALRRNASIVKGESNRLLLTGHSLGGGIALSLLVKFIDAGFLPNWELAGAITFGAPLVLCSQNNDTSAQMLQHYLPPDCRVHNFVNGLDLLPRALGQSLRLTQQAVSQHPMTQYLTQHTTGLLAKGIPGLYPDGVSPSVHRFAPFGHFHFLADGRYLQSADALEQPNLLHDLQTEHTISLVTTGLDAASKSIAAPLKDPAAMHMDESTAIACCHNKNNLLLTLASIAVAPFGILGASAASMQLHKASSTTASGLWFLFFFVSFYSRGLAPTSSDLSPAVRGTLSNAVACWLLWHLETVKDGATSQATVLQGLLDESRGFHASLQEGVLEARALMADLNTLAQHDAVHVLAKQQSELSLTGSIGTPRARQQALALAVDAVKDAYNDMLKGEKRLTSDGSIRSYAKDLVKAARTLRGAVEAEIGQCDDVSERCKGAQAKQCGLQMKLRLLLHTLMVTAAVRQDFAESILERDLQYSAREAARAELLKSVRTVLAEFSIVEMAAQSFNSCFAGYKALLVALQPPISVACADSAPKSNQIASDQLRFAISSHGLAWESGLTNLSTALQAMMQDKPPSTAHKPASQVLVKVGRAAVMMDELLCNLGMNSAAAGRAWIRQRNGLADNEDTHVKAIQAAASADFANNLRMILHLQLGLVPAVQCRVDASSSEPGGTGYAWPIRKGLAVALTQQSTMLAALEDINASTASLLKIIEGSQEPEAVRMQAASQGLKLVQSWAKEGVLVAFKLIERVLEAPDAGTLHAIAKGIKHLIDFGMAKGFWPAIPALLAALSATSDPPTLEMVCETLDLLTLGEASEMVALLPLNVRRAALESTIQTIKQHAEFQHSLAGKAAHILTKLCGHEHELDKVALKSKVAKELHRLLYETVEPQAAICAALALCQLMDLDNASDAIIAEYVWHHQGVQCFMKLFDFKEAAAKQMAIIGLQALDKRFHDAAQQMLDLGFMDCLAQMLKQKATAADAAKGCAMLAHHRSFRAMLAEAPEFIGRLVAIECGALQNDSAKDAAHAALQDLAKNKDIKRLIDGARYEYLNHT</sequence>
<dbReference type="SUPFAM" id="SSF48371">
    <property type="entry name" value="ARM repeat"/>
    <property type="match status" value="1"/>
</dbReference>
<dbReference type="AlphaFoldDB" id="A0AAW1PP41"/>
<dbReference type="Gene3D" id="3.40.50.1820">
    <property type="entry name" value="alpha/beta hydrolase"/>
    <property type="match status" value="1"/>
</dbReference>
<evidence type="ECO:0000313" key="3">
    <source>
        <dbReference type="Proteomes" id="UP001465755"/>
    </source>
</evidence>
<dbReference type="Pfam" id="PF01764">
    <property type="entry name" value="Lipase_3"/>
    <property type="match status" value="1"/>
</dbReference>
<organism evidence="2 3">
    <name type="scientific">Symbiochloris irregularis</name>
    <dbReference type="NCBI Taxonomy" id="706552"/>
    <lineage>
        <taxon>Eukaryota</taxon>
        <taxon>Viridiplantae</taxon>
        <taxon>Chlorophyta</taxon>
        <taxon>core chlorophytes</taxon>
        <taxon>Trebouxiophyceae</taxon>
        <taxon>Trebouxiales</taxon>
        <taxon>Trebouxiaceae</taxon>
        <taxon>Symbiochloris</taxon>
    </lineage>
</organism>
<dbReference type="EMBL" id="JALJOQ010000016">
    <property type="protein sequence ID" value="KAK9809787.1"/>
    <property type="molecule type" value="Genomic_DNA"/>
</dbReference>
<evidence type="ECO:0000259" key="1">
    <source>
        <dbReference type="Pfam" id="PF01764"/>
    </source>
</evidence>
<reference evidence="2 3" key="1">
    <citation type="journal article" date="2024" name="Nat. Commun.">
        <title>Phylogenomics reveals the evolutionary origins of lichenization in chlorophyte algae.</title>
        <authorList>
            <person name="Puginier C."/>
            <person name="Libourel C."/>
            <person name="Otte J."/>
            <person name="Skaloud P."/>
            <person name="Haon M."/>
            <person name="Grisel S."/>
            <person name="Petersen M."/>
            <person name="Berrin J.G."/>
            <person name="Delaux P.M."/>
            <person name="Dal Grande F."/>
            <person name="Keller J."/>
        </authorList>
    </citation>
    <scope>NUCLEOTIDE SEQUENCE [LARGE SCALE GENOMIC DNA]</scope>
    <source>
        <strain evidence="2 3">SAG 2036</strain>
    </source>
</reference>
<evidence type="ECO:0000313" key="2">
    <source>
        <dbReference type="EMBL" id="KAK9809787.1"/>
    </source>
</evidence>
<dbReference type="InterPro" id="IPR011989">
    <property type="entry name" value="ARM-like"/>
</dbReference>
<name>A0AAW1PP41_9CHLO</name>
<proteinExistence type="predicted"/>
<dbReference type="InterPro" id="IPR002921">
    <property type="entry name" value="Fungal_lipase-type"/>
</dbReference>
<dbReference type="InterPro" id="IPR029058">
    <property type="entry name" value="AB_hydrolase_fold"/>
</dbReference>
<accession>A0AAW1PP41</accession>
<dbReference type="Gene3D" id="1.25.10.10">
    <property type="entry name" value="Leucine-rich Repeat Variant"/>
    <property type="match status" value="1"/>
</dbReference>
<feature type="domain" description="Fungal lipase-type" evidence="1">
    <location>
        <begin position="12"/>
        <end position="97"/>
    </location>
</feature>